<dbReference type="EMBL" id="MPGH01000008">
    <property type="protein sequence ID" value="OLN97541.1"/>
    <property type="molecule type" value="Genomic_DNA"/>
</dbReference>
<protein>
    <submittedName>
        <fullName evidence="7">Acid phosphatase</fullName>
    </submittedName>
</protein>
<evidence type="ECO:0000256" key="3">
    <source>
        <dbReference type="ARBA" id="ARBA00022801"/>
    </source>
</evidence>
<organism evidence="7 8">
    <name type="scientific">Colletotrichum chlorophyti</name>
    <dbReference type="NCBI Taxonomy" id="708187"/>
    <lineage>
        <taxon>Eukaryota</taxon>
        <taxon>Fungi</taxon>
        <taxon>Dikarya</taxon>
        <taxon>Ascomycota</taxon>
        <taxon>Pezizomycotina</taxon>
        <taxon>Sordariomycetes</taxon>
        <taxon>Hypocreomycetidae</taxon>
        <taxon>Glomerellales</taxon>
        <taxon>Glomerellaceae</taxon>
        <taxon>Colletotrichum</taxon>
    </lineage>
</organism>
<accession>A0A1Q8S848</accession>
<keyword evidence="2" id="KW-0479">Metal-binding</keyword>
<feature type="region of interest" description="Disordered" evidence="4">
    <location>
        <begin position="79"/>
        <end position="114"/>
    </location>
</feature>
<dbReference type="InterPro" id="IPR002828">
    <property type="entry name" value="SurE-like_Pase/nucleotidase"/>
</dbReference>
<dbReference type="GO" id="GO:0008252">
    <property type="term" value="F:nucleotidase activity"/>
    <property type="evidence" value="ECO:0007669"/>
    <property type="project" value="InterPro"/>
</dbReference>
<dbReference type="Proteomes" id="UP000186583">
    <property type="component" value="Unassembled WGS sequence"/>
</dbReference>
<dbReference type="AlphaFoldDB" id="A0A1Q8S848"/>
<keyword evidence="8" id="KW-1185">Reference proteome</keyword>
<evidence type="ECO:0000256" key="1">
    <source>
        <dbReference type="ARBA" id="ARBA00011062"/>
    </source>
</evidence>
<keyword evidence="5" id="KW-0732">Signal</keyword>
<dbReference type="InterPro" id="IPR036523">
    <property type="entry name" value="SurE-like_sf"/>
</dbReference>
<proteinExistence type="inferred from homology"/>
<feature type="signal peptide" evidence="5">
    <location>
        <begin position="1"/>
        <end position="18"/>
    </location>
</feature>
<dbReference type="PANTHER" id="PTHR30457:SF0">
    <property type="entry name" value="PHOSPHATASE, PUTATIVE (AFU_ORTHOLOGUE AFUA_4G01070)-RELATED"/>
    <property type="match status" value="1"/>
</dbReference>
<evidence type="ECO:0000313" key="7">
    <source>
        <dbReference type="EMBL" id="OLN97541.1"/>
    </source>
</evidence>
<evidence type="ECO:0000256" key="4">
    <source>
        <dbReference type="SAM" id="MobiDB-lite"/>
    </source>
</evidence>
<evidence type="ECO:0000256" key="5">
    <source>
        <dbReference type="SAM" id="SignalP"/>
    </source>
</evidence>
<comment type="similarity">
    <text evidence="1">Belongs to the SurE nucleotidase family.</text>
</comment>
<dbReference type="GO" id="GO:0046872">
    <property type="term" value="F:metal ion binding"/>
    <property type="evidence" value="ECO:0007669"/>
    <property type="project" value="UniProtKB-KW"/>
</dbReference>
<evidence type="ECO:0000313" key="8">
    <source>
        <dbReference type="Proteomes" id="UP000186583"/>
    </source>
</evidence>
<name>A0A1Q8S848_9PEZI</name>
<gene>
    <name evidence="7" type="ORF">CCHL11_00930</name>
</gene>
<feature type="compositionally biased region" description="Basic and acidic residues" evidence="4">
    <location>
        <begin position="82"/>
        <end position="100"/>
    </location>
</feature>
<dbReference type="PANTHER" id="PTHR30457">
    <property type="entry name" value="5'-NUCLEOTIDASE SURE"/>
    <property type="match status" value="1"/>
</dbReference>
<dbReference type="SUPFAM" id="SSF64167">
    <property type="entry name" value="SurE-like"/>
    <property type="match status" value="1"/>
</dbReference>
<comment type="caution">
    <text evidence="7">The sequence shown here is derived from an EMBL/GenBank/DDBJ whole genome shotgun (WGS) entry which is preliminary data.</text>
</comment>
<dbReference type="Gene3D" id="3.40.1210.10">
    <property type="entry name" value="Survival protein SurE-like phosphatase/nucleotidase"/>
    <property type="match status" value="1"/>
</dbReference>
<keyword evidence="3" id="KW-0378">Hydrolase</keyword>
<sequence length="330" mass="35655">MRVSTTFALLAQVLAVQSIRIIQSNDDGWAELYLRSFNDALRASGHDVLVSAPAENKSRASTSNSSPIAHRAALRRPVLVRKSTDPDLPGSKDVEPEPRVEPCQYDSCPANSGPVGLNETRRDLRWVNSFPVTSMRYGIEQFAPEQWQGQAPELAVAGPNVGSNLIFQVLQSGTVGAAAYAAAEKGIPAIAFSGINKGVLPWNTSPVPAHSTIYGELAARLVDRIVAGGAPYLPPNVFLNVNMPEITDTQCNHTEQFRWVLSRINWPIFSGPDVGTCGSKDRLPVENSVIDTKGCYVSVSVGDATDKTTASREQQQIVLDRLGDFLSCLP</sequence>
<dbReference type="Pfam" id="PF01975">
    <property type="entry name" value="SurE"/>
    <property type="match status" value="1"/>
</dbReference>
<feature type="domain" description="Survival protein SurE-like phosphatase/nucleotidase" evidence="6">
    <location>
        <begin position="21"/>
        <end position="256"/>
    </location>
</feature>
<feature type="chain" id="PRO_5013180964" evidence="5">
    <location>
        <begin position="19"/>
        <end position="330"/>
    </location>
</feature>
<dbReference type="InterPro" id="IPR030048">
    <property type="entry name" value="SurE"/>
</dbReference>
<dbReference type="STRING" id="708187.A0A1Q8S848"/>
<evidence type="ECO:0000256" key="2">
    <source>
        <dbReference type="ARBA" id="ARBA00022723"/>
    </source>
</evidence>
<dbReference type="OrthoDB" id="4018688at2759"/>
<reference evidence="7 8" key="1">
    <citation type="submission" date="2016-11" db="EMBL/GenBank/DDBJ databases">
        <title>Draft Genome Assembly of Colletotrichum chlorophyti a pathogen of herbaceous plants.</title>
        <authorList>
            <person name="Gan P."/>
            <person name="Narusaka M."/>
            <person name="Tsushima A."/>
            <person name="Narusaka Y."/>
            <person name="Takano Y."/>
            <person name="Shirasu K."/>
        </authorList>
    </citation>
    <scope>NUCLEOTIDE SEQUENCE [LARGE SCALE GENOMIC DNA]</scope>
    <source>
        <strain evidence="7 8">NTL11</strain>
    </source>
</reference>
<evidence type="ECO:0000259" key="6">
    <source>
        <dbReference type="Pfam" id="PF01975"/>
    </source>
</evidence>